<sequence length="178" mass="20435">MTEDDIGRSDDEDIEEPIDDKPSLELLSLLPDPDAMPVKDYLRAMGIFCIQMHNHLHPDEIAQIIPTFCSQKFHCQALHPEHASMRATSLKEYLSNVKYFRKKHPNYHVAAKNLTVHLDEELGEATLIATMETHGLLGADDLVRQSVYMGHWRRRKETGQWYAQKLEIIRGPGSEPTF</sequence>
<dbReference type="Proteomes" id="UP001305779">
    <property type="component" value="Unassembled WGS sequence"/>
</dbReference>
<reference evidence="1 2" key="1">
    <citation type="journal article" date="2023" name="G3 (Bethesda)">
        <title>A chromosome-level genome assembly of Zasmidium syzygii isolated from banana leaves.</title>
        <authorList>
            <person name="van Westerhoven A.C."/>
            <person name="Mehrabi R."/>
            <person name="Talebi R."/>
            <person name="Steentjes M.B.F."/>
            <person name="Corcolon B."/>
            <person name="Chong P.A."/>
            <person name="Kema G.H.J."/>
            <person name="Seidl M.F."/>
        </authorList>
    </citation>
    <scope>NUCLEOTIDE SEQUENCE [LARGE SCALE GENOMIC DNA]</scope>
    <source>
        <strain evidence="1 2">P124</strain>
    </source>
</reference>
<accession>A0ABR0E3R3</accession>
<dbReference type="EMBL" id="JAXOVC010000011">
    <property type="protein sequence ID" value="KAK4495893.1"/>
    <property type="molecule type" value="Genomic_DNA"/>
</dbReference>
<gene>
    <name evidence="1" type="ORF">PRZ48_013161</name>
</gene>
<organism evidence="1 2">
    <name type="scientific">Zasmidium cellare</name>
    <name type="common">Wine cellar mold</name>
    <name type="synonym">Racodium cellare</name>
    <dbReference type="NCBI Taxonomy" id="395010"/>
    <lineage>
        <taxon>Eukaryota</taxon>
        <taxon>Fungi</taxon>
        <taxon>Dikarya</taxon>
        <taxon>Ascomycota</taxon>
        <taxon>Pezizomycotina</taxon>
        <taxon>Dothideomycetes</taxon>
        <taxon>Dothideomycetidae</taxon>
        <taxon>Mycosphaerellales</taxon>
        <taxon>Mycosphaerellaceae</taxon>
        <taxon>Zasmidium</taxon>
    </lineage>
</organism>
<proteinExistence type="predicted"/>
<keyword evidence="2" id="KW-1185">Reference proteome</keyword>
<evidence type="ECO:0000313" key="1">
    <source>
        <dbReference type="EMBL" id="KAK4495893.1"/>
    </source>
</evidence>
<evidence type="ECO:0000313" key="2">
    <source>
        <dbReference type="Proteomes" id="UP001305779"/>
    </source>
</evidence>
<comment type="caution">
    <text evidence="1">The sequence shown here is derived from an EMBL/GenBank/DDBJ whole genome shotgun (WGS) entry which is preliminary data.</text>
</comment>
<evidence type="ECO:0008006" key="3">
    <source>
        <dbReference type="Google" id="ProtNLM"/>
    </source>
</evidence>
<protein>
    <recommendedName>
        <fullName evidence="3">SnoaL-like domain-containing protein</fullName>
    </recommendedName>
</protein>
<name>A0ABR0E3R3_ZASCE</name>